<keyword evidence="7" id="KW-1185">Reference proteome</keyword>
<organism evidence="6 7">
    <name type="scientific">Nonomuraea aridisoli</name>
    <dbReference type="NCBI Taxonomy" id="2070368"/>
    <lineage>
        <taxon>Bacteria</taxon>
        <taxon>Bacillati</taxon>
        <taxon>Actinomycetota</taxon>
        <taxon>Actinomycetes</taxon>
        <taxon>Streptosporangiales</taxon>
        <taxon>Streptosporangiaceae</taxon>
        <taxon>Nonomuraea</taxon>
    </lineage>
</organism>
<keyword evidence="2" id="KW-0238">DNA-binding</keyword>
<evidence type="ECO:0000256" key="2">
    <source>
        <dbReference type="ARBA" id="ARBA00023125"/>
    </source>
</evidence>
<name>A0A2W2D057_9ACTN</name>
<gene>
    <name evidence="6" type="ORF">C1J01_43505</name>
</gene>
<feature type="compositionally biased region" description="Gly residues" evidence="4">
    <location>
        <begin position="7"/>
        <end position="18"/>
    </location>
</feature>
<keyword evidence="3" id="KW-0804">Transcription</keyword>
<dbReference type="InterPro" id="IPR050204">
    <property type="entry name" value="AraC_XylS_family_regulators"/>
</dbReference>
<reference evidence="6 7" key="1">
    <citation type="submission" date="2018-01" db="EMBL/GenBank/DDBJ databases">
        <title>Draft genome sequence of Nonomuraea sp. KC333.</title>
        <authorList>
            <person name="Sahin N."/>
            <person name="Saygin H."/>
            <person name="Ay H."/>
        </authorList>
    </citation>
    <scope>NUCLEOTIDE SEQUENCE [LARGE SCALE GENOMIC DNA]</scope>
    <source>
        <strain evidence="6 7">KC333</strain>
    </source>
</reference>
<dbReference type="SMART" id="SM00342">
    <property type="entry name" value="HTH_ARAC"/>
    <property type="match status" value="1"/>
</dbReference>
<evidence type="ECO:0000313" key="7">
    <source>
        <dbReference type="Proteomes" id="UP000249304"/>
    </source>
</evidence>
<evidence type="ECO:0000256" key="1">
    <source>
        <dbReference type="ARBA" id="ARBA00023015"/>
    </source>
</evidence>
<dbReference type="PANTHER" id="PTHR46796">
    <property type="entry name" value="HTH-TYPE TRANSCRIPTIONAL ACTIVATOR RHAS-RELATED"/>
    <property type="match status" value="1"/>
</dbReference>
<evidence type="ECO:0000256" key="3">
    <source>
        <dbReference type="ARBA" id="ARBA00023163"/>
    </source>
</evidence>
<dbReference type="OrthoDB" id="2559672at2"/>
<dbReference type="Proteomes" id="UP000249304">
    <property type="component" value="Unassembled WGS sequence"/>
</dbReference>
<protein>
    <recommendedName>
        <fullName evidence="5">HTH araC/xylS-type domain-containing protein</fullName>
    </recommendedName>
</protein>
<keyword evidence="1" id="KW-0805">Transcription regulation</keyword>
<evidence type="ECO:0000313" key="6">
    <source>
        <dbReference type="EMBL" id="PZG05392.1"/>
    </source>
</evidence>
<dbReference type="EMBL" id="POUD01000355">
    <property type="protein sequence ID" value="PZG05392.1"/>
    <property type="molecule type" value="Genomic_DNA"/>
</dbReference>
<sequence>MRWRGCGRPGDLGAGQSGQPGERGTSARCGGARLHTAHRSARGVPNGVEPVWRAVRLGRVEPADQTARMRRHRAGGGEMSARRGDRRPRHGTDRCHCAALARSLNRSGPLAGVVGPGVPGRHGGDAGVPRPSREFLGEQHGGQLYVSIRPHAAVFAAVPVEVVQTQSATAGDGARRVDHFGTRAGTPREVRAGLPVMAIHSLPTQPQAEPYQMIIRRSPAHLRPYVLGWAGFRAWVGGPAHPSRMLPLNAATLIIEFTGMDPIVTGPRATATFSAHAYWRHGVAVGLTPAGMSALTGTPLREVTGTTVHLEDLLGSRAAELTGRLIASASWADRFRLLEERLTAWLRPDAGPNDLITHAWWRLQEPVGPPTIGSLADELGVSRRYLELGFRRVVGLSPKAVARIARFQRTVETWRRPSARLSEAVACGYADQPHLTREIRAMAQMTPKQLFAFVQYTDRLTG</sequence>
<feature type="region of interest" description="Disordered" evidence="4">
    <location>
        <begin position="64"/>
        <end position="92"/>
    </location>
</feature>
<evidence type="ECO:0000256" key="4">
    <source>
        <dbReference type="SAM" id="MobiDB-lite"/>
    </source>
</evidence>
<dbReference type="AlphaFoldDB" id="A0A2W2D057"/>
<accession>A0A2W2D057</accession>
<evidence type="ECO:0000259" key="5">
    <source>
        <dbReference type="PROSITE" id="PS01124"/>
    </source>
</evidence>
<dbReference type="InterPro" id="IPR018060">
    <property type="entry name" value="HTH_AraC"/>
</dbReference>
<dbReference type="Gene3D" id="1.10.10.60">
    <property type="entry name" value="Homeodomain-like"/>
    <property type="match status" value="1"/>
</dbReference>
<feature type="domain" description="HTH araC/xylS-type" evidence="5">
    <location>
        <begin position="353"/>
        <end position="453"/>
    </location>
</feature>
<proteinExistence type="predicted"/>
<dbReference type="GO" id="GO:0043565">
    <property type="term" value="F:sequence-specific DNA binding"/>
    <property type="evidence" value="ECO:0007669"/>
    <property type="project" value="InterPro"/>
</dbReference>
<dbReference type="Pfam" id="PF12833">
    <property type="entry name" value="HTH_18"/>
    <property type="match status" value="1"/>
</dbReference>
<comment type="caution">
    <text evidence="6">The sequence shown here is derived from an EMBL/GenBank/DDBJ whole genome shotgun (WGS) entry which is preliminary data.</text>
</comment>
<feature type="region of interest" description="Disordered" evidence="4">
    <location>
        <begin position="1"/>
        <end position="29"/>
    </location>
</feature>
<dbReference type="GO" id="GO:0003700">
    <property type="term" value="F:DNA-binding transcription factor activity"/>
    <property type="evidence" value="ECO:0007669"/>
    <property type="project" value="InterPro"/>
</dbReference>
<dbReference type="PROSITE" id="PS01124">
    <property type="entry name" value="HTH_ARAC_FAMILY_2"/>
    <property type="match status" value="1"/>
</dbReference>